<dbReference type="SUPFAM" id="SSF140453">
    <property type="entry name" value="EsxAB dimer-like"/>
    <property type="match status" value="1"/>
</dbReference>
<proteinExistence type="predicted"/>
<dbReference type="AlphaFoldDB" id="A0A4Q2MDK7"/>
<dbReference type="InterPro" id="IPR010310">
    <property type="entry name" value="T7SS_ESAT-6-like"/>
</dbReference>
<name>A0A4Q2MDK7_9MICO</name>
<feature type="compositionally biased region" description="Basic and acidic residues" evidence="1">
    <location>
        <begin position="54"/>
        <end position="83"/>
    </location>
</feature>
<evidence type="ECO:0000256" key="1">
    <source>
        <dbReference type="SAM" id="MobiDB-lite"/>
    </source>
</evidence>
<feature type="region of interest" description="Disordered" evidence="1">
    <location>
        <begin position="1"/>
        <end position="90"/>
    </location>
</feature>
<organism evidence="2 3">
    <name type="scientific">Agromyces atrinae</name>
    <dbReference type="NCBI Taxonomy" id="592376"/>
    <lineage>
        <taxon>Bacteria</taxon>
        <taxon>Bacillati</taxon>
        <taxon>Actinomycetota</taxon>
        <taxon>Actinomycetes</taxon>
        <taxon>Micrococcales</taxon>
        <taxon>Microbacteriaceae</taxon>
        <taxon>Agromyces</taxon>
    </lineage>
</organism>
<dbReference type="InterPro" id="IPR036689">
    <property type="entry name" value="ESAT-6-like_sf"/>
</dbReference>
<comment type="caution">
    <text evidence="2">The sequence shown here is derived from an EMBL/GenBank/DDBJ whole genome shotgun (WGS) entry which is preliminary data.</text>
</comment>
<dbReference type="Gene3D" id="1.10.287.1060">
    <property type="entry name" value="ESAT-6-like"/>
    <property type="match status" value="1"/>
</dbReference>
<dbReference type="Proteomes" id="UP000292686">
    <property type="component" value="Unassembled WGS sequence"/>
</dbReference>
<reference evidence="2 3" key="1">
    <citation type="submission" date="2019-01" db="EMBL/GenBank/DDBJ databases">
        <title>Agromyces.</title>
        <authorList>
            <person name="Li J."/>
        </authorList>
    </citation>
    <scope>NUCLEOTIDE SEQUENCE [LARGE SCALE GENOMIC DNA]</scope>
    <source>
        <strain evidence="2 3">DSM 23870</strain>
    </source>
</reference>
<accession>A0A4Q2MDK7</accession>
<feature type="compositionally biased region" description="Low complexity" evidence="1">
    <location>
        <begin position="1"/>
        <end position="14"/>
    </location>
</feature>
<sequence length="221" mass="24883">MRSTTSRATSRTSPQPFPSPPWSRPHDVGRRTTRPGCGVRRSRQRRTRALLTADRGRERSRADSAEPRDAKPARQHRRPEAARGTHRRTRRARFALVDLLERRAAGAAHRNAQRSEAYPRSERGDVMKIGLKTAPALGAIASINGGIDEIERALDALQVAVSTLESQWDGDAREAMSVAVRDWNESIERMRRIGREANRVAQQSVERVDAFDRGRAGAWHR</sequence>
<gene>
    <name evidence="2" type="ORF">ESP50_02930</name>
</gene>
<dbReference type="EMBL" id="SDPM01000001">
    <property type="protein sequence ID" value="RXZ88152.1"/>
    <property type="molecule type" value="Genomic_DNA"/>
</dbReference>
<keyword evidence="3" id="KW-1185">Reference proteome</keyword>
<evidence type="ECO:0000313" key="2">
    <source>
        <dbReference type="EMBL" id="RXZ88152.1"/>
    </source>
</evidence>
<dbReference type="Pfam" id="PF06013">
    <property type="entry name" value="WXG100"/>
    <property type="match status" value="1"/>
</dbReference>
<evidence type="ECO:0000313" key="3">
    <source>
        <dbReference type="Proteomes" id="UP000292686"/>
    </source>
</evidence>
<dbReference type="OrthoDB" id="4278078at2"/>
<protein>
    <submittedName>
        <fullName evidence="2">WXG100 family type VII secretion target</fullName>
    </submittedName>
</protein>